<comment type="caution">
    <text evidence="1">The sequence shown here is derived from an EMBL/GenBank/DDBJ whole genome shotgun (WGS) entry which is preliminary data.</text>
</comment>
<gene>
    <name evidence="1" type="ORF">SPI_00769</name>
</gene>
<evidence type="ECO:0000313" key="1">
    <source>
        <dbReference type="EMBL" id="OAA68574.1"/>
    </source>
</evidence>
<dbReference type="Proteomes" id="UP000076874">
    <property type="component" value="Unassembled WGS sequence"/>
</dbReference>
<keyword evidence="2" id="KW-1185">Reference proteome</keyword>
<name>A0A162LCC1_9HYPO</name>
<sequence>MALSPIQAQWSIDTTSAAFLSAVRGILAAATSDNVQALAMVACQQFGATLAICDETLNKIQSTVVPSPQPALIKFLGATVGYYANDCATQLGESQEGLRFLSLAAPIITTLSLHKSAKVIHTLLRHSASATENLFPTLRHLRDLLASLEARSCRCGFTDSVVGWQTTLRQKALPHISRRNAEPGWMDRFLQQAPSPEIVDKLVDTFRQLGRIGDHSITGATIKAGAAVPWIVAFTKWCLGLPPSIYMDDHTEVLRQSSSRITIIVPTNTNEMRREFEITIHKSLSSLSQLVSSVSTVPLIGVASVEKYGEWLLPSLRYNTLYSSRALEIVLQYGIPQVLEMFNHTGVDFLRKPNTPWVRDRVGSLTSDYGLCALPDLRCIEEAYSNLLRPKRPPQFEILASDMLVSDNPQVASELESLSQNCRCSECNTSAPPHSGPAITCEKHYFFLHASFVISDILAVSLFDSPTPLLVRLSTHREPGNQLQQSIARLLKTGNRDSWTCGYMDVFTWARNMIGHEVDPADEDGDTLVTSGKGQVAYPALLDSLTIEKHGYLKLLCYPGTLKFEGEAHNVVMAGETPVEPEEADLLALDDSLGTGASMPLNLYPSLRCSWNISTEEDGEIRAMLTVRSKTDQMSGVNINPMHLFFKLEDALMLERCPHHHLAKMNRPDRFCSLIGFLHEHEDACKGLSHVDIVPVDRAEDLRCFAVACTVQNRLVLRKEACLDCCLKLCREADIDTLIL</sequence>
<organism evidence="1 2">
    <name type="scientific">Niveomyces insectorum RCEF 264</name>
    <dbReference type="NCBI Taxonomy" id="1081102"/>
    <lineage>
        <taxon>Eukaryota</taxon>
        <taxon>Fungi</taxon>
        <taxon>Dikarya</taxon>
        <taxon>Ascomycota</taxon>
        <taxon>Pezizomycotina</taxon>
        <taxon>Sordariomycetes</taxon>
        <taxon>Hypocreomycetidae</taxon>
        <taxon>Hypocreales</taxon>
        <taxon>Cordycipitaceae</taxon>
        <taxon>Niveomyces</taxon>
    </lineage>
</organism>
<reference evidence="1 2" key="1">
    <citation type="journal article" date="2016" name="Genome Biol. Evol.">
        <title>Divergent and convergent evolution of fungal pathogenicity.</title>
        <authorList>
            <person name="Shang Y."/>
            <person name="Xiao G."/>
            <person name="Zheng P."/>
            <person name="Cen K."/>
            <person name="Zhan S."/>
            <person name="Wang C."/>
        </authorList>
    </citation>
    <scope>NUCLEOTIDE SEQUENCE [LARGE SCALE GENOMIC DNA]</scope>
    <source>
        <strain evidence="1 2">RCEF 264</strain>
    </source>
</reference>
<evidence type="ECO:0000313" key="2">
    <source>
        <dbReference type="Proteomes" id="UP000076874"/>
    </source>
</evidence>
<dbReference type="OrthoDB" id="5311240at2759"/>
<dbReference type="AlphaFoldDB" id="A0A162LCC1"/>
<dbReference type="EMBL" id="AZHD01000001">
    <property type="protein sequence ID" value="OAA68574.1"/>
    <property type="molecule type" value="Genomic_DNA"/>
</dbReference>
<protein>
    <submittedName>
        <fullName evidence="1">Uncharacterized protein</fullName>
    </submittedName>
</protein>
<proteinExistence type="predicted"/>
<accession>A0A162LCC1</accession>